<feature type="domain" description="Beta-lactamase-related" evidence="3">
    <location>
        <begin position="59"/>
        <end position="399"/>
    </location>
</feature>
<evidence type="ECO:0000256" key="2">
    <source>
        <dbReference type="SAM" id="SignalP"/>
    </source>
</evidence>
<dbReference type="Pfam" id="PF26335">
    <property type="entry name" value="ARB_00930_C"/>
    <property type="match status" value="1"/>
</dbReference>
<dbReference type="Proteomes" id="UP001285441">
    <property type="component" value="Unassembled WGS sequence"/>
</dbReference>
<reference evidence="5" key="2">
    <citation type="submission" date="2023-06" db="EMBL/GenBank/DDBJ databases">
        <authorList>
            <consortium name="Lawrence Berkeley National Laboratory"/>
            <person name="Haridas S."/>
            <person name="Hensen N."/>
            <person name="Bonometti L."/>
            <person name="Westerberg I."/>
            <person name="Brannstrom I.O."/>
            <person name="Guillou S."/>
            <person name="Cros-Aarteil S."/>
            <person name="Calhoun S."/>
            <person name="Kuo A."/>
            <person name="Mondo S."/>
            <person name="Pangilinan J."/>
            <person name="Riley R."/>
            <person name="LaButti K."/>
            <person name="Andreopoulos B."/>
            <person name="Lipzen A."/>
            <person name="Chen C."/>
            <person name="Yanf M."/>
            <person name="Daum C."/>
            <person name="Ng V."/>
            <person name="Clum A."/>
            <person name="Steindorff A."/>
            <person name="Ohm R."/>
            <person name="Martin F."/>
            <person name="Silar P."/>
            <person name="Natvig D."/>
            <person name="Lalanne C."/>
            <person name="Gautier V."/>
            <person name="Ament-velasquez S.L."/>
            <person name="Kruys A."/>
            <person name="Hutchinson M.I."/>
            <person name="Powell A.J."/>
            <person name="Barry K."/>
            <person name="Miller A.N."/>
            <person name="Grigoriev I.V."/>
            <person name="Debuchy R."/>
            <person name="Gladieux P."/>
            <person name="Thoren M.H."/>
            <person name="Johannesson H."/>
        </authorList>
    </citation>
    <scope>NUCLEOTIDE SEQUENCE</scope>
    <source>
        <strain evidence="5">CBS 232.78</strain>
    </source>
</reference>
<sequence length="636" mass="66992">MPYSSILTAAVALLAALPLASANVCPPLGPVLLAPRTPSQSTNLKAAVDGLRTSLDAQIKPQMKASAISIAVKSIHEDGLLFNYHFTPANLSGLGTSLVDENTIYRVGSISKLMPVLVLLQDSKVRMDDPVTKYIPGLKNATGSSEVLSVSWNDVTVGALASHLAGLGTDSAYDLAIFPTGPWAAMGLPEVPKGKGPTCSGLPGTKPCTGPDLIRDMARRPPVYREYTTPVYSNIGFAILGLVVEAATNKTFKDAVQAGVFDKVGMKSTSFDGFPKSFPQTGFIPVGESTWNLTTGVYESAGGMFSSTNDLIAFGEAILEHRLLSAPKTRQWLQPTSHTTATSFSVGAPWEISRSDILTADGRTIDIYTKTGDLGLYHGILALVPDYDIVVTVLTGGREVTAESSTSRILLSAVLKALTPAIEKAGREEALASGYLGTFVDDSTNSSLVLTVDAGPGLVIQSWTMRGFDALGRFGLYSLQALESGGAAASTGPVKADARLYPSNREGVSKQGGGNETAWRAVIDTVTDEQEKKLDDQIFWKNGTCTTWFGMDRSVYNFQGLMDFVVMTGSNGAVTAIKSPAFNITLVKGTSPTVLPNTNTNAGTTTPGEKKSAAGRTLDAKLGVFVGVLVAVLSML</sequence>
<accession>A0AAE0TVA7</accession>
<evidence type="ECO:0000313" key="6">
    <source>
        <dbReference type="Proteomes" id="UP001285441"/>
    </source>
</evidence>
<gene>
    <name evidence="5" type="ORF">B0H63DRAFT_560776</name>
</gene>
<evidence type="ECO:0000256" key="1">
    <source>
        <dbReference type="ARBA" id="ARBA00038473"/>
    </source>
</evidence>
<feature type="domain" description="Beta-lactamase-like ARB-00930-like C-terminal" evidence="4">
    <location>
        <begin position="427"/>
        <end position="588"/>
    </location>
</feature>
<dbReference type="InterPro" id="IPR058664">
    <property type="entry name" value="ARB_00930-like_C"/>
</dbReference>
<keyword evidence="2" id="KW-0732">Signal</keyword>
<evidence type="ECO:0000259" key="3">
    <source>
        <dbReference type="Pfam" id="PF00144"/>
    </source>
</evidence>
<feature type="chain" id="PRO_5042020158" evidence="2">
    <location>
        <begin position="23"/>
        <end position="636"/>
    </location>
</feature>
<dbReference type="PANTHER" id="PTHR22935:SF95">
    <property type="entry name" value="BETA-LACTAMASE-LIKE 1-RELATED"/>
    <property type="match status" value="1"/>
</dbReference>
<keyword evidence="6" id="KW-1185">Reference proteome</keyword>
<name>A0AAE0TVA7_9PEZI</name>
<reference evidence="5" key="1">
    <citation type="journal article" date="2023" name="Mol. Phylogenet. Evol.">
        <title>Genome-scale phylogeny and comparative genomics of the fungal order Sordariales.</title>
        <authorList>
            <person name="Hensen N."/>
            <person name="Bonometti L."/>
            <person name="Westerberg I."/>
            <person name="Brannstrom I.O."/>
            <person name="Guillou S."/>
            <person name="Cros-Aarteil S."/>
            <person name="Calhoun S."/>
            <person name="Haridas S."/>
            <person name="Kuo A."/>
            <person name="Mondo S."/>
            <person name="Pangilinan J."/>
            <person name="Riley R."/>
            <person name="LaButti K."/>
            <person name="Andreopoulos B."/>
            <person name="Lipzen A."/>
            <person name="Chen C."/>
            <person name="Yan M."/>
            <person name="Daum C."/>
            <person name="Ng V."/>
            <person name="Clum A."/>
            <person name="Steindorff A."/>
            <person name="Ohm R.A."/>
            <person name="Martin F."/>
            <person name="Silar P."/>
            <person name="Natvig D.O."/>
            <person name="Lalanne C."/>
            <person name="Gautier V."/>
            <person name="Ament-Velasquez S.L."/>
            <person name="Kruys A."/>
            <person name="Hutchinson M.I."/>
            <person name="Powell A.J."/>
            <person name="Barry K."/>
            <person name="Miller A.N."/>
            <person name="Grigoriev I.V."/>
            <person name="Debuchy R."/>
            <person name="Gladieux P."/>
            <person name="Hiltunen Thoren M."/>
            <person name="Johannesson H."/>
        </authorList>
    </citation>
    <scope>NUCLEOTIDE SEQUENCE</scope>
    <source>
        <strain evidence="5">CBS 232.78</strain>
    </source>
</reference>
<evidence type="ECO:0000259" key="4">
    <source>
        <dbReference type="Pfam" id="PF26335"/>
    </source>
</evidence>
<organism evidence="5 6">
    <name type="scientific">Podospora didyma</name>
    <dbReference type="NCBI Taxonomy" id="330526"/>
    <lineage>
        <taxon>Eukaryota</taxon>
        <taxon>Fungi</taxon>
        <taxon>Dikarya</taxon>
        <taxon>Ascomycota</taxon>
        <taxon>Pezizomycotina</taxon>
        <taxon>Sordariomycetes</taxon>
        <taxon>Sordariomycetidae</taxon>
        <taxon>Sordariales</taxon>
        <taxon>Podosporaceae</taxon>
        <taxon>Podospora</taxon>
    </lineage>
</organism>
<dbReference type="EMBL" id="JAULSW010000005">
    <property type="protein sequence ID" value="KAK3380979.1"/>
    <property type="molecule type" value="Genomic_DNA"/>
</dbReference>
<proteinExistence type="inferred from homology"/>
<protein>
    <submittedName>
        <fullName evidence="5">Beta-lactamase/transpeptidase-like protein</fullName>
    </submittedName>
</protein>
<dbReference type="Pfam" id="PF00144">
    <property type="entry name" value="Beta-lactamase"/>
    <property type="match status" value="1"/>
</dbReference>
<dbReference type="Gene3D" id="3.40.710.10">
    <property type="entry name" value="DD-peptidase/beta-lactamase superfamily"/>
    <property type="match status" value="1"/>
</dbReference>
<comment type="caution">
    <text evidence="5">The sequence shown here is derived from an EMBL/GenBank/DDBJ whole genome shotgun (WGS) entry which is preliminary data.</text>
</comment>
<dbReference type="InterPro" id="IPR012338">
    <property type="entry name" value="Beta-lactam/transpept-like"/>
</dbReference>
<dbReference type="PANTHER" id="PTHR22935">
    <property type="entry name" value="PENICILLIN-BINDING PROTEIN"/>
    <property type="match status" value="1"/>
</dbReference>
<evidence type="ECO:0000313" key="5">
    <source>
        <dbReference type="EMBL" id="KAK3380979.1"/>
    </source>
</evidence>
<feature type="signal peptide" evidence="2">
    <location>
        <begin position="1"/>
        <end position="22"/>
    </location>
</feature>
<dbReference type="SUPFAM" id="SSF56601">
    <property type="entry name" value="beta-lactamase/transpeptidase-like"/>
    <property type="match status" value="1"/>
</dbReference>
<dbReference type="AlphaFoldDB" id="A0AAE0TVA7"/>
<dbReference type="InterPro" id="IPR001466">
    <property type="entry name" value="Beta-lactam-related"/>
</dbReference>
<comment type="similarity">
    <text evidence="1">Belongs to the beta-lactamase family.</text>
</comment>
<dbReference type="InterPro" id="IPR051478">
    <property type="entry name" value="Beta-lactamase-like_AB/R"/>
</dbReference>